<feature type="compositionally biased region" description="Basic and acidic residues" evidence="1">
    <location>
        <begin position="75"/>
        <end position="86"/>
    </location>
</feature>
<dbReference type="Proteomes" id="UP000314294">
    <property type="component" value="Unassembled WGS sequence"/>
</dbReference>
<sequence>MKTKKQHRLTCVREEIGSCWRARRGEEKKGRKKYTGTHFVSADKTREGKGEGPGPAEGGGNERGCPKRKPYPFKSEWDIAVREKERRGRRKRN</sequence>
<proteinExistence type="predicted"/>
<feature type="compositionally biased region" description="Gly residues" evidence="1">
    <location>
        <begin position="51"/>
        <end position="62"/>
    </location>
</feature>
<protein>
    <submittedName>
        <fullName evidence="2">Uncharacterized protein</fullName>
    </submittedName>
</protein>
<reference evidence="2 3" key="1">
    <citation type="submission" date="2019-03" db="EMBL/GenBank/DDBJ databases">
        <title>First draft genome of Liparis tanakae, snailfish: a comprehensive survey of snailfish specific genes.</title>
        <authorList>
            <person name="Kim W."/>
            <person name="Song I."/>
            <person name="Jeong J.-H."/>
            <person name="Kim D."/>
            <person name="Kim S."/>
            <person name="Ryu S."/>
            <person name="Song J.Y."/>
            <person name="Lee S.K."/>
        </authorList>
    </citation>
    <scope>NUCLEOTIDE SEQUENCE [LARGE SCALE GENOMIC DNA]</scope>
    <source>
        <tissue evidence="2">Muscle</tissue>
    </source>
</reference>
<accession>A0A4Z2HE41</accession>
<evidence type="ECO:0000313" key="3">
    <source>
        <dbReference type="Proteomes" id="UP000314294"/>
    </source>
</evidence>
<feature type="region of interest" description="Disordered" evidence="1">
    <location>
        <begin position="24"/>
        <end position="93"/>
    </location>
</feature>
<evidence type="ECO:0000256" key="1">
    <source>
        <dbReference type="SAM" id="MobiDB-lite"/>
    </source>
</evidence>
<organism evidence="2 3">
    <name type="scientific">Liparis tanakae</name>
    <name type="common">Tanaka's snailfish</name>
    <dbReference type="NCBI Taxonomy" id="230148"/>
    <lineage>
        <taxon>Eukaryota</taxon>
        <taxon>Metazoa</taxon>
        <taxon>Chordata</taxon>
        <taxon>Craniata</taxon>
        <taxon>Vertebrata</taxon>
        <taxon>Euteleostomi</taxon>
        <taxon>Actinopterygii</taxon>
        <taxon>Neopterygii</taxon>
        <taxon>Teleostei</taxon>
        <taxon>Neoteleostei</taxon>
        <taxon>Acanthomorphata</taxon>
        <taxon>Eupercaria</taxon>
        <taxon>Perciformes</taxon>
        <taxon>Cottioidei</taxon>
        <taxon>Cottales</taxon>
        <taxon>Liparidae</taxon>
        <taxon>Liparis</taxon>
    </lineage>
</organism>
<dbReference type="EMBL" id="SRLO01000258">
    <property type="protein sequence ID" value="TNN64137.1"/>
    <property type="molecule type" value="Genomic_DNA"/>
</dbReference>
<evidence type="ECO:0000313" key="2">
    <source>
        <dbReference type="EMBL" id="TNN64137.1"/>
    </source>
</evidence>
<name>A0A4Z2HE41_9TELE</name>
<feature type="compositionally biased region" description="Basic and acidic residues" evidence="1">
    <location>
        <begin position="41"/>
        <end position="50"/>
    </location>
</feature>
<keyword evidence="3" id="KW-1185">Reference proteome</keyword>
<comment type="caution">
    <text evidence="2">The sequence shown here is derived from an EMBL/GenBank/DDBJ whole genome shotgun (WGS) entry which is preliminary data.</text>
</comment>
<gene>
    <name evidence="2" type="ORF">EYF80_025635</name>
</gene>
<dbReference type="AlphaFoldDB" id="A0A4Z2HE41"/>